<dbReference type="RefSeq" id="WP_207325755.1">
    <property type="nucleotide sequence ID" value="NZ_CP071504.1"/>
</dbReference>
<dbReference type="AlphaFoldDB" id="A0A974XMK3"/>
<dbReference type="EMBL" id="CP071504">
    <property type="protein sequence ID" value="QSX31094.1"/>
    <property type="molecule type" value="Genomic_DNA"/>
</dbReference>
<dbReference type="Proteomes" id="UP000663281">
    <property type="component" value="Chromosome"/>
</dbReference>
<organism evidence="1 2">
    <name type="scientific">Shewanella cyperi</name>
    <dbReference type="NCBI Taxonomy" id="2814292"/>
    <lineage>
        <taxon>Bacteria</taxon>
        <taxon>Pseudomonadati</taxon>
        <taxon>Pseudomonadota</taxon>
        <taxon>Gammaproteobacteria</taxon>
        <taxon>Alteromonadales</taxon>
        <taxon>Shewanellaceae</taxon>
        <taxon>Shewanella</taxon>
    </lineage>
</organism>
<keyword evidence="2" id="KW-1185">Reference proteome</keyword>
<proteinExistence type="predicted"/>
<gene>
    <name evidence="1" type="ORF">JYB88_05480</name>
</gene>
<protein>
    <submittedName>
        <fullName evidence="1">DUF3144 domain-containing protein</fullName>
    </submittedName>
</protein>
<dbReference type="InterPro" id="IPR021490">
    <property type="entry name" value="DUF3144"/>
</dbReference>
<dbReference type="Gene3D" id="1.10.287.3020">
    <property type="match status" value="1"/>
</dbReference>
<name>A0A974XMK3_9GAMM</name>
<accession>A0A974XMK3</accession>
<dbReference type="Pfam" id="PF11342">
    <property type="entry name" value="DUF3144"/>
    <property type="match status" value="1"/>
</dbReference>
<sequence length="99" mass="11445">MSDTDDTFYDRADEHIFLSNNQITKEIGRGKVSASTMYATARFNSWVAACSCSSQAEMVNDKAEMLDYFVTEYKKMLEENLDDYIENFNEYMAIEDKST</sequence>
<evidence type="ECO:0000313" key="2">
    <source>
        <dbReference type="Proteomes" id="UP000663281"/>
    </source>
</evidence>
<evidence type="ECO:0000313" key="1">
    <source>
        <dbReference type="EMBL" id="QSX31094.1"/>
    </source>
</evidence>
<dbReference type="KEGG" id="scyp:JYB88_05480"/>
<reference evidence="1 2" key="1">
    <citation type="submission" date="2021-03" db="EMBL/GenBank/DDBJ databases">
        <title>Novel species identification of genus Shewanella.</title>
        <authorList>
            <person name="Liu G."/>
            <person name="Zhang Q."/>
        </authorList>
    </citation>
    <scope>NUCLEOTIDE SEQUENCE [LARGE SCALE GENOMIC DNA]</scope>
    <source>
        <strain evidence="1 2">FJAT-53726</strain>
    </source>
</reference>